<gene>
    <name evidence="3" type="ORF">ChaoS9_025</name>
</gene>
<dbReference type="Pfam" id="PF04233">
    <property type="entry name" value="Phage_Mu_F"/>
    <property type="match status" value="1"/>
</dbReference>
<keyword evidence="4" id="KW-1185">Reference proteome</keyword>
<name>A0A481V764_9CAUD</name>
<dbReference type="InterPro" id="IPR006528">
    <property type="entry name" value="Phage_head_morphogenesis_dom"/>
</dbReference>
<evidence type="ECO:0000259" key="2">
    <source>
        <dbReference type="Pfam" id="PF04233"/>
    </source>
</evidence>
<dbReference type="NCBIfam" id="TIGR01641">
    <property type="entry name" value="phageSPP1_gp7"/>
    <property type="match status" value="1"/>
</dbReference>
<reference evidence="4" key="1">
    <citation type="journal article" date="2019" name="Genes (Basel)">
        <title>Halobacterium salinarum virus ChaoS9, a Novel Halovirus Related to PhiH1 and PhiCh1.</title>
        <authorList>
            <person name="Dyall-Smith M."/>
            <person name="Palm P."/>
            <person name="Wanner G."/>
            <person name="Witte A."/>
            <person name="Oesterhelt D."/>
            <person name="Pfeiffer F."/>
        </authorList>
    </citation>
    <scope>NUCLEOTIDE SEQUENCE [LARGE SCALE GENOMIC DNA]</scope>
</reference>
<accession>A0A481V764</accession>
<feature type="region of interest" description="Disordered" evidence="1">
    <location>
        <begin position="372"/>
        <end position="395"/>
    </location>
</feature>
<evidence type="ECO:0000313" key="4">
    <source>
        <dbReference type="Proteomes" id="UP000294095"/>
    </source>
</evidence>
<proteinExistence type="predicted"/>
<feature type="region of interest" description="Disordered" evidence="1">
    <location>
        <begin position="36"/>
        <end position="73"/>
    </location>
</feature>
<feature type="compositionally biased region" description="Basic and acidic residues" evidence="1">
    <location>
        <begin position="37"/>
        <end position="67"/>
    </location>
</feature>
<evidence type="ECO:0000256" key="1">
    <source>
        <dbReference type="SAM" id="MobiDB-lite"/>
    </source>
</evidence>
<evidence type="ECO:0000313" key="3">
    <source>
        <dbReference type="EMBL" id="QBI90012.1"/>
    </source>
</evidence>
<dbReference type="EMBL" id="MK310226">
    <property type="protein sequence ID" value="QBI90012.1"/>
    <property type="molecule type" value="Genomic_DNA"/>
</dbReference>
<organism evidence="3 4">
    <name type="scientific">Halobacterium phage ChaoS9</name>
    <dbReference type="NCBI Taxonomy" id="2847105"/>
    <lineage>
        <taxon>Viruses</taxon>
        <taxon>Duplodnaviria</taxon>
        <taxon>Heunggongvirae</taxon>
        <taxon>Uroviricota</taxon>
        <taxon>Caudoviricetes</taxon>
        <taxon>Vertoviridae</taxon>
        <taxon>Chaovirus</taxon>
        <taxon>Chaovirus bigenum</taxon>
        <taxon>Chaovirus ChaoS9</taxon>
    </lineage>
</organism>
<dbReference type="Proteomes" id="UP000294095">
    <property type="component" value="Segment"/>
</dbReference>
<feature type="domain" description="Phage head morphogenesis" evidence="2">
    <location>
        <begin position="260"/>
        <end position="368"/>
    </location>
</feature>
<feature type="compositionally biased region" description="Polar residues" evidence="1">
    <location>
        <begin position="372"/>
        <end position="384"/>
    </location>
</feature>
<sequence length="395" mass="44227">MSATPRPDGLFDTIVGPNSVAETHEQLAAWSEQLAAGDHHVPDRVEQLAEDHARPTKPGDGDGHANDPSKTTTIQRKYAQKLRGRFEDIRSEIRQGVGERDIFDLEARGEDDTDDVGAGVDQLAADRRREFYDLLAEQRYDEARELSRDLVEQLADFDPSDLQTRDYIFQRDADKHEQFMEWLREAQEDGVLEVIDRGENTYIQSSYERGLRNADSWMDVDHDIDVATSVRMPIHEDRLQLLFERNYEALQGITDDVARQISRELADGLAEGVHPDEMARRMADRIDSIGRTRATTLARTEVMHGHNEAALTRYEEILGDVDVEIEAEVSTAGDSHVCDICSPWDGETMSIQEARSNGPPFHPRCRCIARPATSTTEAAGQSGSRPEAGVSSPAS</sequence>
<protein>
    <submittedName>
        <fullName evidence="3">Head assembly protein</fullName>
    </submittedName>
</protein>